<dbReference type="EC" id="2.1.1.193" evidence="3 12"/>
<comment type="catalytic activity">
    <reaction evidence="11 12">
        <text>uridine(1498) in 16S rRNA + S-adenosyl-L-methionine = N(3)-methyluridine(1498) in 16S rRNA + S-adenosyl-L-homocysteine + H(+)</text>
        <dbReference type="Rhea" id="RHEA:42920"/>
        <dbReference type="Rhea" id="RHEA-COMP:10283"/>
        <dbReference type="Rhea" id="RHEA-COMP:10284"/>
        <dbReference type="ChEBI" id="CHEBI:15378"/>
        <dbReference type="ChEBI" id="CHEBI:57856"/>
        <dbReference type="ChEBI" id="CHEBI:59789"/>
        <dbReference type="ChEBI" id="CHEBI:65315"/>
        <dbReference type="ChEBI" id="CHEBI:74502"/>
        <dbReference type="EC" id="2.1.1.193"/>
    </reaction>
</comment>
<comment type="similarity">
    <text evidence="2 12">Belongs to the RNA methyltransferase RsmE family.</text>
</comment>
<evidence type="ECO:0000256" key="11">
    <source>
        <dbReference type="ARBA" id="ARBA00047944"/>
    </source>
</evidence>
<evidence type="ECO:0000256" key="10">
    <source>
        <dbReference type="ARBA" id="ARBA00025699"/>
    </source>
</evidence>
<sequence length="250" mass="27971">MQRYFINQAYDEQLPLKLVDNDYHHAVRVMRMTIGEQCFVSFTNQITFLTEVVAITETHVELKKIQQEAMLKEMPYHVSICCGYTKGDKMEWVAQKGTELGMNELIGFPAQSSVVKWDAKKLAKKADRLTKICKEAAEQSHRQSLPSVQLLASYKELLAQTAQFDAILVAYEESAKEGEQATFTKMITQLAPGSRVLVVFGPEGGLHPKEIADLEAHGAKLCGLGPRILRAETAPLYCLAAMSYAWELQG</sequence>
<keyword evidence="6 12" id="KW-0698">rRNA processing</keyword>
<evidence type="ECO:0000259" key="13">
    <source>
        <dbReference type="Pfam" id="PF04452"/>
    </source>
</evidence>
<evidence type="ECO:0000256" key="9">
    <source>
        <dbReference type="ARBA" id="ARBA00022691"/>
    </source>
</evidence>
<keyword evidence="7 12" id="KW-0489">Methyltransferase</keyword>
<dbReference type="AlphaFoldDB" id="A0A4S3B4H1"/>
<comment type="subcellular location">
    <subcellularLocation>
        <location evidence="1 12">Cytoplasm</location>
    </subcellularLocation>
</comment>
<dbReference type="InterPro" id="IPR015947">
    <property type="entry name" value="PUA-like_sf"/>
</dbReference>
<keyword evidence="5 12" id="KW-0963">Cytoplasm</keyword>
<dbReference type="GO" id="GO:0070475">
    <property type="term" value="P:rRNA base methylation"/>
    <property type="evidence" value="ECO:0007669"/>
    <property type="project" value="TreeGrafter"/>
</dbReference>
<evidence type="ECO:0000256" key="7">
    <source>
        <dbReference type="ARBA" id="ARBA00022603"/>
    </source>
</evidence>
<dbReference type="RefSeq" id="WP_136137494.1">
    <property type="nucleotide sequence ID" value="NZ_SDGV01000022.1"/>
</dbReference>
<keyword evidence="16" id="KW-1185">Reference proteome</keyword>
<dbReference type="GO" id="GO:0070042">
    <property type="term" value="F:rRNA (uridine-N3-)-methyltransferase activity"/>
    <property type="evidence" value="ECO:0007669"/>
    <property type="project" value="TreeGrafter"/>
</dbReference>
<dbReference type="Gene3D" id="2.40.240.20">
    <property type="entry name" value="Hypothetical PUA domain-like, domain 1"/>
    <property type="match status" value="1"/>
</dbReference>
<proteinExistence type="inferred from homology"/>
<dbReference type="NCBIfam" id="NF008691">
    <property type="entry name" value="PRK11713.1-4"/>
    <property type="match status" value="1"/>
</dbReference>
<accession>A0A4S3B4H1</accession>
<dbReference type="PANTHER" id="PTHR30027:SF3">
    <property type="entry name" value="16S RRNA (URACIL(1498)-N(3))-METHYLTRANSFERASE"/>
    <property type="match status" value="1"/>
</dbReference>
<evidence type="ECO:0000256" key="6">
    <source>
        <dbReference type="ARBA" id="ARBA00022552"/>
    </source>
</evidence>
<dbReference type="Gene3D" id="3.40.1280.10">
    <property type="match status" value="1"/>
</dbReference>
<evidence type="ECO:0000256" key="4">
    <source>
        <dbReference type="ARBA" id="ARBA00013673"/>
    </source>
</evidence>
<evidence type="ECO:0000256" key="3">
    <source>
        <dbReference type="ARBA" id="ARBA00012328"/>
    </source>
</evidence>
<dbReference type="OrthoDB" id="9815641at2"/>
<evidence type="ECO:0000313" key="16">
    <source>
        <dbReference type="Proteomes" id="UP000310506"/>
    </source>
</evidence>
<dbReference type="PANTHER" id="PTHR30027">
    <property type="entry name" value="RIBOSOMAL RNA SMALL SUBUNIT METHYLTRANSFERASE E"/>
    <property type="match status" value="1"/>
</dbReference>
<evidence type="ECO:0000259" key="14">
    <source>
        <dbReference type="Pfam" id="PF20260"/>
    </source>
</evidence>
<evidence type="ECO:0000256" key="1">
    <source>
        <dbReference type="ARBA" id="ARBA00004496"/>
    </source>
</evidence>
<organism evidence="15 16">
    <name type="scientific">Vagococcus silagei</name>
    <dbReference type="NCBI Taxonomy" id="2508885"/>
    <lineage>
        <taxon>Bacteria</taxon>
        <taxon>Bacillati</taxon>
        <taxon>Bacillota</taxon>
        <taxon>Bacilli</taxon>
        <taxon>Lactobacillales</taxon>
        <taxon>Enterococcaceae</taxon>
        <taxon>Vagococcus</taxon>
    </lineage>
</organism>
<protein>
    <recommendedName>
        <fullName evidence="4 12">Ribosomal RNA small subunit methyltransferase E</fullName>
        <ecNumber evidence="3 12">2.1.1.193</ecNumber>
    </recommendedName>
</protein>
<dbReference type="InterPro" id="IPR029026">
    <property type="entry name" value="tRNA_m1G_MTases_N"/>
</dbReference>
<evidence type="ECO:0000256" key="2">
    <source>
        <dbReference type="ARBA" id="ARBA00005528"/>
    </source>
</evidence>
<feature type="domain" description="Ribosomal RNA small subunit methyltransferase E methyltransferase" evidence="13">
    <location>
        <begin position="73"/>
        <end position="243"/>
    </location>
</feature>
<feature type="domain" description="Ribosomal RNA small subunit methyltransferase E PUA-like" evidence="14">
    <location>
        <begin position="20"/>
        <end position="64"/>
    </location>
</feature>
<dbReference type="SUPFAM" id="SSF75217">
    <property type="entry name" value="alpha/beta knot"/>
    <property type="match status" value="1"/>
</dbReference>
<dbReference type="CDD" id="cd18084">
    <property type="entry name" value="RsmE-like"/>
    <property type="match status" value="1"/>
</dbReference>
<dbReference type="SUPFAM" id="SSF88697">
    <property type="entry name" value="PUA domain-like"/>
    <property type="match status" value="1"/>
</dbReference>
<dbReference type="InterPro" id="IPR006700">
    <property type="entry name" value="RsmE"/>
</dbReference>
<evidence type="ECO:0000256" key="8">
    <source>
        <dbReference type="ARBA" id="ARBA00022679"/>
    </source>
</evidence>
<gene>
    <name evidence="15" type="ORF">ESZ54_09765</name>
</gene>
<dbReference type="InterPro" id="IPR029028">
    <property type="entry name" value="Alpha/beta_knot_MTases"/>
</dbReference>
<dbReference type="PIRSF" id="PIRSF015601">
    <property type="entry name" value="MTase_slr0722"/>
    <property type="match status" value="1"/>
</dbReference>
<name>A0A4S3B4H1_9ENTE</name>
<evidence type="ECO:0000256" key="12">
    <source>
        <dbReference type="PIRNR" id="PIRNR015601"/>
    </source>
</evidence>
<dbReference type="InterPro" id="IPR046887">
    <property type="entry name" value="RsmE_PUA-like"/>
</dbReference>
<dbReference type="GO" id="GO:0005737">
    <property type="term" value="C:cytoplasm"/>
    <property type="evidence" value="ECO:0007669"/>
    <property type="project" value="UniProtKB-SubCell"/>
</dbReference>
<dbReference type="InterPro" id="IPR046886">
    <property type="entry name" value="RsmE_MTase_dom"/>
</dbReference>
<dbReference type="EMBL" id="SDGV01000022">
    <property type="protein sequence ID" value="THB60503.1"/>
    <property type="molecule type" value="Genomic_DNA"/>
</dbReference>
<reference evidence="15 16" key="1">
    <citation type="submission" date="2019-01" db="EMBL/GenBank/DDBJ databases">
        <title>Vagococcus silagei sp. nov. isolated from brewer's grain.</title>
        <authorList>
            <person name="Guu J.-R."/>
        </authorList>
    </citation>
    <scope>NUCLEOTIDE SEQUENCE [LARGE SCALE GENOMIC DNA]</scope>
    <source>
        <strain evidence="15 16">2B-2</strain>
    </source>
</reference>
<comment type="function">
    <text evidence="10 12">Specifically methylates the N3 position of the uracil ring of uridine 1498 (m3U1498) in 16S rRNA. Acts on the fully assembled 30S ribosomal subunit.</text>
</comment>
<dbReference type="Pfam" id="PF20260">
    <property type="entry name" value="PUA_4"/>
    <property type="match status" value="1"/>
</dbReference>
<keyword evidence="9 12" id="KW-0949">S-adenosyl-L-methionine</keyword>
<dbReference type="NCBIfam" id="TIGR00046">
    <property type="entry name" value="RsmE family RNA methyltransferase"/>
    <property type="match status" value="1"/>
</dbReference>
<dbReference type="Proteomes" id="UP000310506">
    <property type="component" value="Unassembled WGS sequence"/>
</dbReference>
<evidence type="ECO:0000256" key="5">
    <source>
        <dbReference type="ARBA" id="ARBA00022490"/>
    </source>
</evidence>
<dbReference type="Pfam" id="PF04452">
    <property type="entry name" value="Methyltrans_RNA"/>
    <property type="match status" value="1"/>
</dbReference>
<comment type="caution">
    <text evidence="15">The sequence shown here is derived from an EMBL/GenBank/DDBJ whole genome shotgun (WGS) entry which is preliminary data.</text>
</comment>
<keyword evidence="8 12" id="KW-0808">Transferase</keyword>
<evidence type="ECO:0000313" key="15">
    <source>
        <dbReference type="EMBL" id="THB60503.1"/>
    </source>
</evidence>